<evidence type="ECO:0000256" key="8">
    <source>
        <dbReference type="ARBA" id="ARBA00023242"/>
    </source>
</evidence>
<dbReference type="PANTHER" id="PTHR31251">
    <property type="entry name" value="SQUAMOSA PROMOTER-BINDING-LIKE PROTEIN 4"/>
    <property type="match status" value="1"/>
</dbReference>
<dbReference type="EMBL" id="PYDT01000001">
    <property type="protein sequence ID" value="THU72928.1"/>
    <property type="molecule type" value="Genomic_DNA"/>
</dbReference>
<dbReference type="AlphaFoldDB" id="A0A4S8KCU4"/>
<dbReference type="InterPro" id="IPR044817">
    <property type="entry name" value="SBP-like"/>
</dbReference>
<keyword evidence="5" id="KW-0805">Transcription regulation</keyword>
<name>A0A4S8KCU4_MUSBA</name>
<keyword evidence="3 9" id="KW-0863">Zinc-finger</keyword>
<reference evidence="12 13" key="1">
    <citation type="journal article" date="2019" name="Nat. Plants">
        <title>Genome sequencing of Musa balbisiana reveals subgenome evolution and function divergence in polyploid bananas.</title>
        <authorList>
            <person name="Yao X."/>
        </authorList>
    </citation>
    <scope>NUCLEOTIDE SEQUENCE [LARGE SCALE GENOMIC DNA]</scope>
    <source>
        <strain evidence="13">cv. DH-PKW</strain>
        <tissue evidence="12">Leaves</tissue>
    </source>
</reference>
<dbReference type="PANTHER" id="PTHR31251:SF208">
    <property type="entry name" value="SQUAMOSA PROMOTER-BINDING-LIKE PROTEIN 18"/>
    <property type="match status" value="1"/>
</dbReference>
<organism evidence="12 13">
    <name type="scientific">Musa balbisiana</name>
    <name type="common">Banana</name>
    <dbReference type="NCBI Taxonomy" id="52838"/>
    <lineage>
        <taxon>Eukaryota</taxon>
        <taxon>Viridiplantae</taxon>
        <taxon>Streptophyta</taxon>
        <taxon>Embryophyta</taxon>
        <taxon>Tracheophyta</taxon>
        <taxon>Spermatophyta</taxon>
        <taxon>Magnoliopsida</taxon>
        <taxon>Liliopsida</taxon>
        <taxon>Zingiberales</taxon>
        <taxon>Musaceae</taxon>
        <taxon>Musa</taxon>
    </lineage>
</organism>
<gene>
    <name evidence="12" type="ORF">C4D60_Mb04t17390</name>
</gene>
<dbReference type="GO" id="GO:0005634">
    <property type="term" value="C:nucleus"/>
    <property type="evidence" value="ECO:0007669"/>
    <property type="project" value="UniProtKB-SubCell"/>
</dbReference>
<dbReference type="GO" id="GO:0008270">
    <property type="term" value="F:zinc ion binding"/>
    <property type="evidence" value="ECO:0007669"/>
    <property type="project" value="UniProtKB-KW"/>
</dbReference>
<evidence type="ECO:0000256" key="2">
    <source>
        <dbReference type="ARBA" id="ARBA00022723"/>
    </source>
</evidence>
<evidence type="ECO:0000256" key="7">
    <source>
        <dbReference type="ARBA" id="ARBA00023163"/>
    </source>
</evidence>
<evidence type="ECO:0000256" key="1">
    <source>
        <dbReference type="ARBA" id="ARBA00004123"/>
    </source>
</evidence>
<evidence type="ECO:0000313" key="12">
    <source>
        <dbReference type="EMBL" id="THU72928.1"/>
    </source>
</evidence>
<feature type="region of interest" description="Disordered" evidence="10">
    <location>
        <begin position="45"/>
        <end position="70"/>
    </location>
</feature>
<keyword evidence="8" id="KW-0539">Nucleus</keyword>
<evidence type="ECO:0000256" key="9">
    <source>
        <dbReference type="PROSITE-ProRule" id="PRU00470"/>
    </source>
</evidence>
<feature type="compositionally biased region" description="Low complexity" evidence="10">
    <location>
        <begin position="46"/>
        <end position="56"/>
    </location>
</feature>
<comment type="subcellular location">
    <subcellularLocation>
        <location evidence="1">Nucleus</location>
    </subcellularLocation>
</comment>
<dbReference type="GO" id="GO:0003677">
    <property type="term" value="F:DNA binding"/>
    <property type="evidence" value="ECO:0007669"/>
    <property type="project" value="UniProtKB-KW"/>
</dbReference>
<dbReference type="PROSITE" id="PS51141">
    <property type="entry name" value="ZF_SBP"/>
    <property type="match status" value="1"/>
</dbReference>
<evidence type="ECO:0000256" key="3">
    <source>
        <dbReference type="ARBA" id="ARBA00022771"/>
    </source>
</evidence>
<evidence type="ECO:0000256" key="5">
    <source>
        <dbReference type="ARBA" id="ARBA00023015"/>
    </source>
</evidence>
<sequence>MDWHLKIPPWNPEELGRDAELSVGSAAVGWNSGCFGLPDKSNDQVAASTTTTAAASPSGPPKRARAPANGASCSVDGCTADLSKCREYHRRHKVCEAHSKTPVVVVRGQEQRFCQQCSRFHLLQEFDEVKRSCRRRLDGHNKRRRKSQPESTNSGRMFSDRQGGVSTYPLVYPTTAAESNWAGDVRRTEKRTPPQLISHRNFSISYSFGGERKQLHIFQDGETGNKATQSQLNLCAVTPYEGRSSSSSSSRMFDCALSLLSSATSDVNLSHMVPLSDKISMVQYGGFMQHTLSQAESDVRTPTGCSMGKNAEINCHSKLQVDGEDCLDGNSQTLPSYWP</sequence>
<keyword evidence="13" id="KW-1185">Reference proteome</keyword>
<dbReference type="SUPFAM" id="SSF103612">
    <property type="entry name" value="SBT domain"/>
    <property type="match status" value="1"/>
</dbReference>
<dbReference type="InterPro" id="IPR036893">
    <property type="entry name" value="SBP_sf"/>
</dbReference>
<keyword evidence="7" id="KW-0804">Transcription</keyword>
<evidence type="ECO:0000259" key="11">
    <source>
        <dbReference type="PROSITE" id="PS51141"/>
    </source>
</evidence>
<keyword evidence="4" id="KW-0862">Zinc</keyword>
<keyword evidence="2" id="KW-0479">Metal-binding</keyword>
<dbReference type="Pfam" id="PF03110">
    <property type="entry name" value="SBP"/>
    <property type="match status" value="1"/>
</dbReference>
<comment type="caution">
    <text evidence="12">The sequence shown here is derived from an EMBL/GenBank/DDBJ whole genome shotgun (WGS) entry which is preliminary data.</text>
</comment>
<dbReference type="FunFam" id="4.10.1100.10:FF:000001">
    <property type="entry name" value="Squamosa promoter-binding-like protein 14"/>
    <property type="match status" value="1"/>
</dbReference>
<dbReference type="Gene3D" id="4.10.1100.10">
    <property type="entry name" value="Transcription factor, SBP-box domain"/>
    <property type="match status" value="1"/>
</dbReference>
<dbReference type="InterPro" id="IPR004333">
    <property type="entry name" value="SBP_dom"/>
</dbReference>
<keyword evidence="6" id="KW-0238">DNA-binding</keyword>
<evidence type="ECO:0000313" key="13">
    <source>
        <dbReference type="Proteomes" id="UP000317650"/>
    </source>
</evidence>
<accession>A0A4S8KCU4</accession>
<feature type="domain" description="SBP-type" evidence="11">
    <location>
        <begin position="70"/>
        <end position="147"/>
    </location>
</feature>
<protein>
    <recommendedName>
        <fullName evidence="11">SBP-type domain-containing protein</fullName>
    </recommendedName>
</protein>
<proteinExistence type="predicted"/>
<evidence type="ECO:0000256" key="4">
    <source>
        <dbReference type="ARBA" id="ARBA00022833"/>
    </source>
</evidence>
<feature type="region of interest" description="Disordered" evidence="10">
    <location>
        <begin position="137"/>
        <end position="163"/>
    </location>
</feature>
<dbReference type="Proteomes" id="UP000317650">
    <property type="component" value="Chromosome 4"/>
</dbReference>
<evidence type="ECO:0000256" key="10">
    <source>
        <dbReference type="SAM" id="MobiDB-lite"/>
    </source>
</evidence>
<evidence type="ECO:0000256" key="6">
    <source>
        <dbReference type="ARBA" id="ARBA00023125"/>
    </source>
</evidence>